<dbReference type="EMBL" id="PEZY01000005">
    <property type="protein sequence ID" value="PIS06340.1"/>
    <property type="molecule type" value="Genomic_DNA"/>
</dbReference>
<organism evidence="2 3">
    <name type="scientific">Candidatus Buchananbacteria bacterium CG10_big_fil_rev_8_21_14_0_10_33_19</name>
    <dbReference type="NCBI Taxonomy" id="1974525"/>
    <lineage>
        <taxon>Bacteria</taxon>
        <taxon>Candidatus Buchananiibacteriota</taxon>
    </lineage>
</organism>
<evidence type="ECO:0000313" key="2">
    <source>
        <dbReference type="EMBL" id="PIS06340.1"/>
    </source>
</evidence>
<gene>
    <name evidence="2" type="ORF">COT80_02110</name>
</gene>
<dbReference type="Proteomes" id="UP000229056">
    <property type="component" value="Unassembled WGS sequence"/>
</dbReference>
<reference evidence="3" key="1">
    <citation type="submission" date="2017-09" db="EMBL/GenBank/DDBJ databases">
        <title>Depth-based differentiation of microbial function through sediment-hosted aquifers and enrichment of novel symbionts in the deep terrestrial subsurface.</title>
        <authorList>
            <person name="Probst A.J."/>
            <person name="Ladd B."/>
            <person name="Jarett J.K."/>
            <person name="Geller-Mcgrath D.E."/>
            <person name="Sieber C.M.K."/>
            <person name="Emerson J.B."/>
            <person name="Anantharaman K."/>
            <person name="Thomas B.C."/>
            <person name="Malmstrom R."/>
            <person name="Stieglmeier M."/>
            <person name="Klingl A."/>
            <person name="Woyke T."/>
            <person name="Ryan C.M."/>
            <person name="Banfield J.F."/>
        </authorList>
    </citation>
    <scope>NUCLEOTIDE SEQUENCE [LARGE SCALE GENOMIC DNA]</scope>
</reference>
<evidence type="ECO:0000259" key="1">
    <source>
        <dbReference type="Pfam" id="PF12647"/>
    </source>
</evidence>
<sequence length="106" mass="12337">MPKRFTKKREDFTCANCGTNVKGTGYTNHCPQCLWSKHVDINPGDRAEECAGMMRPVDLYKEGQNWILVHECERCDIRKRNIISEDDDFDEVVKLSKQLADKKMKK</sequence>
<protein>
    <recommendedName>
        <fullName evidence="1">RNHCP domain-containing protein</fullName>
    </recommendedName>
</protein>
<accession>A0A2H0W6T0</accession>
<dbReference type="InterPro" id="IPR024439">
    <property type="entry name" value="RNHCP"/>
</dbReference>
<feature type="domain" description="RNHCP" evidence="1">
    <location>
        <begin position="10"/>
        <end position="90"/>
    </location>
</feature>
<dbReference type="AlphaFoldDB" id="A0A2H0W6T0"/>
<evidence type="ECO:0000313" key="3">
    <source>
        <dbReference type="Proteomes" id="UP000229056"/>
    </source>
</evidence>
<dbReference type="Pfam" id="PF12647">
    <property type="entry name" value="RNHCP"/>
    <property type="match status" value="1"/>
</dbReference>
<name>A0A2H0W6T0_9BACT</name>
<proteinExistence type="predicted"/>
<comment type="caution">
    <text evidence="2">The sequence shown here is derived from an EMBL/GenBank/DDBJ whole genome shotgun (WGS) entry which is preliminary data.</text>
</comment>